<feature type="binding site" evidence="6">
    <location>
        <position position="56"/>
    </location>
    <ligand>
        <name>ATP</name>
        <dbReference type="ChEBI" id="CHEBI:30616"/>
    </ligand>
</feature>
<comment type="similarity">
    <text evidence="7">Belongs to the protein kinase superfamily.</text>
</comment>
<evidence type="ECO:0000256" key="5">
    <source>
        <dbReference type="ARBA" id="ARBA00022840"/>
    </source>
</evidence>
<accession>A0A8W8J6S4</accession>
<feature type="compositionally biased region" description="Basic and acidic residues" evidence="8">
    <location>
        <begin position="342"/>
        <end position="355"/>
    </location>
</feature>
<evidence type="ECO:0000256" key="3">
    <source>
        <dbReference type="ARBA" id="ARBA00022741"/>
    </source>
</evidence>
<dbReference type="Gene3D" id="1.10.510.10">
    <property type="entry name" value="Transferase(Phosphotransferase) domain 1"/>
    <property type="match status" value="1"/>
</dbReference>
<dbReference type="FunFam" id="3.30.200.20:FF:000315">
    <property type="entry name" value="Calcium-dependent protein kinase 3"/>
    <property type="match status" value="1"/>
</dbReference>
<keyword evidence="1 7" id="KW-0723">Serine/threonine-protein kinase</keyword>
<dbReference type="EnsemblMetazoa" id="G17529.2">
    <property type="protein sequence ID" value="G17529.2:cds"/>
    <property type="gene ID" value="G17529"/>
</dbReference>
<keyword evidence="3 6" id="KW-0547">Nucleotide-binding</keyword>
<dbReference type="FunFam" id="1.10.510.10:FF:000571">
    <property type="entry name" value="Maternal embryonic leucine zipper kinase"/>
    <property type="match status" value="1"/>
</dbReference>
<evidence type="ECO:0000256" key="8">
    <source>
        <dbReference type="SAM" id="MobiDB-lite"/>
    </source>
</evidence>
<feature type="compositionally biased region" description="Gly residues" evidence="8">
    <location>
        <begin position="356"/>
        <end position="368"/>
    </location>
</feature>
<dbReference type="SMART" id="SM00220">
    <property type="entry name" value="S_TKc"/>
    <property type="match status" value="1"/>
</dbReference>
<evidence type="ECO:0000256" key="2">
    <source>
        <dbReference type="ARBA" id="ARBA00022679"/>
    </source>
</evidence>
<reference evidence="10" key="1">
    <citation type="submission" date="2022-08" db="UniProtKB">
        <authorList>
            <consortium name="EnsemblMetazoa"/>
        </authorList>
    </citation>
    <scope>IDENTIFICATION</scope>
    <source>
        <strain evidence="10">05x7-T-G4-1.051#20</strain>
    </source>
</reference>
<protein>
    <recommendedName>
        <fullName evidence="9">Protein kinase domain-containing protein</fullName>
    </recommendedName>
</protein>
<dbReference type="GO" id="GO:0004674">
    <property type="term" value="F:protein serine/threonine kinase activity"/>
    <property type="evidence" value="ECO:0007669"/>
    <property type="project" value="UniProtKB-KW"/>
</dbReference>
<evidence type="ECO:0000313" key="11">
    <source>
        <dbReference type="Proteomes" id="UP000005408"/>
    </source>
</evidence>
<dbReference type="Pfam" id="PF00069">
    <property type="entry name" value="Pkinase"/>
    <property type="match status" value="1"/>
</dbReference>
<evidence type="ECO:0000256" key="6">
    <source>
        <dbReference type="PROSITE-ProRule" id="PRU10141"/>
    </source>
</evidence>
<dbReference type="PROSITE" id="PS50011">
    <property type="entry name" value="PROTEIN_KINASE_DOM"/>
    <property type="match status" value="1"/>
</dbReference>
<dbReference type="SUPFAM" id="SSF56112">
    <property type="entry name" value="Protein kinase-like (PK-like)"/>
    <property type="match status" value="1"/>
</dbReference>
<proteinExistence type="inferred from homology"/>
<keyword evidence="5 6" id="KW-0067">ATP-binding</keyword>
<dbReference type="InterPro" id="IPR008271">
    <property type="entry name" value="Ser/Thr_kinase_AS"/>
</dbReference>
<name>A0A8W8J6S4_MAGGI</name>
<dbReference type="OrthoDB" id="541276at2759"/>
<dbReference type="OMA" id="TQPIWAT"/>
<dbReference type="Proteomes" id="UP000005408">
    <property type="component" value="Unassembled WGS sequence"/>
</dbReference>
<evidence type="ECO:0000256" key="1">
    <source>
        <dbReference type="ARBA" id="ARBA00022527"/>
    </source>
</evidence>
<dbReference type="AlphaFoldDB" id="A0A8W8J6S4"/>
<feature type="region of interest" description="Disordered" evidence="8">
    <location>
        <begin position="316"/>
        <end position="422"/>
    </location>
</feature>
<keyword evidence="4" id="KW-0418">Kinase</keyword>
<dbReference type="InterPro" id="IPR017441">
    <property type="entry name" value="Protein_kinase_ATP_BS"/>
</dbReference>
<keyword evidence="2" id="KW-0808">Transferase</keyword>
<dbReference type="GO" id="GO:0005524">
    <property type="term" value="F:ATP binding"/>
    <property type="evidence" value="ECO:0007669"/>
    <property type="project" value="UniProtKB-UniRule"/>
</dbReference>
<evidence type="ECO:0000256" key="4">
    <source>
        <dbReference type="ARBA" id="ARBA00022777"/>
    </source>
</evidence>
<feature type="compositionally biased region" description="Low complexity" evidence="8">
    <location>
        <begin position="369"/>
        <end position="390"/>
    </location>
</feature>
<keyword evidence="11" id="KW-1185">Reference proteome</keyword>
<feature type="domain" description="Protein kinase" evidence="9">
    <location>
        <begin position="27"/>
        <end position="291"/>
    </location>
</feature>
<dbReference type="PANTHER" id="PTHR24347">
    <property type="entry name" value="SERINE/THREONINE-PROTEIN KINASE"/>
    <property type="match status" value="1"/>
</dbReference>
<dbReference type="PROSITE" id="PS00107">
    <property type="entry name" value="PROTEIN_KINASE_ATP"/>
    <property type="match status" value="1"/>
</dbReference>
<dbReference type="PROSITE" id="PS00108">
    <property type="entry name" value="PROTEIN_KINASE_ST"/>
    <property type="match status" value="1"/>
</dbReference>
<evidence type="ECO:0000256" key="7">
    <source>
        <dbReference type="RuleBase" id="RU000304"/>
    </source>
</evidence>
<evidence type="ECO:0000313" key="10">
    <source>
        <dbReference type="EnsemblMetazoa" id="G17529.2:cds"/>
    </source>
</evidence>
<feature type="compositionally biased region" description="Polar residues" evidence="8">
    <location>
        <begin position="391"/>
        <end position="415"/>
    </location>
</feature>
<organism evidence="10 11">
    <name type="scientific">Magallana gigas</name>
    <name type="common">Pacific oyster</name>
    <name type="synonym">Crassostrea gigas</name>
    <dbReference type="NCBI Taxonomy" id="29159"/>
    <lineage>
        <taxon>Eukaryota</taxon>
        <taxon>Metazoa</taxon>
        <taxon>Spiralia</taxon>
        <taxon>Lophotrochozoa</taxon>
        <taxon>Mollusca</taxon>
        <taxon>Bivalvia</taxon>
        <taxon>Autobranchia</taxon>
        <taxon>Pteriomorphia</taxon>
        <taxon>Ostreida</taxon>
        <taxon>Ostreoidea</taxon>
        <taxon>Ostreidae</taxon>
        <taxon>Magallana</taxon>
    </lineage>
</organism>
<evidence type="ECO:0000259" key="9">
    <source>
        <dbReference type="PROSITE" id="PS50011"/>
    </source>
</evidence>
<dbReference type="InterPro" id="IPR011009">
    <property type="entry name" value="Kinase-like_dom_sf"/>
</dbReference>
<sequence length="422" mass="47179">MSRKGSADMKSIPHTRINDETWIWEKYEPGEKIGQGTFGKVFKVKHKETGKDWAMKVINKEKAGGPVIKLLEREVGILKRVQHEHIISLNEVFETAKKMYLVMELCEGGELADALKTRERMSEEECKIIMSRLASAISYLHKNDIVHRDLKLENILLAVDPNNLEDKLYIKVTDFGLSVVKGGTGHDNMMQDFCGTPIYMSPEIIDNKTYSQNCDVWAMGVILYIMLSGTPPFKSKDEDSLYDLIKKGELDFSDEFWANISVNAKSFLEKMMRVDPAHRLTATEMLHHPWITGNETQKESTNVLELMKIFRDEQNEQNQKIEDSAINGELSGLELSDPEEGSENKPVKNGTERKGSGGVKKPGSGGKSGPSTSRQSSQSHSQSKPSTTSKISAKTPNPTNNRLSVNSRATPSSSGRGRGTRK</sequence>
<dbReference type="InterPro" id="IPR000719">
    <property type="entry name" value="Prot_kinase_dom"/>
</dbReference>